<proteinExistence type="predicted"/>
<sequence>MSNVANQQDFNNWRLKLANGTENHKYRRKANDGNSNHHESSLEQLHHGCRDVKNKTQRFRLPSIHATKSTGERDSPASHFKPGNLKSKSRKIFDEQASLQTTQVRQITPAGFRQFWKQYKPSLAIQSSPIFHDIDAFSIEVIRQHNEPCVVLPTLPNENK</sequence>
<dbReference type="AlphaFoldDB" id="A0A9X0DAH4"/>
<reference evidence="2" key="1">
    <citation type="submission" date="2023-01" db="EMBL/GenBank/DDBJ databases">
        <title>Genome assembly of the deep-sea coral Lophelia pertusa.</title>
        <authorList>
            <person name="Herrera S."/>
            <person name="Cordes E."/>
        </authorList>
    </citation>
    <scope>NUCLEOTIDE SEQUENCE</scope>
    <source>
        <strain evidence="2">USNM1676648</strain>
        <tissue evidence="2">Polyp</tissue>
    </source>
</reference>
<evidence type="ECO:0000313" key="3">
    <source>
        <dbReference type="Proteomes" id="UP001163046"/>
    </source>
</evidence>
<accession>A0A9X0DAH4</accession>
<protein>
    <submittedName>
        <fullName evidence="2">Uncharacterized protein</fullName>
    </submittedName>
</protein>
<keyword evidence="3" id="KW-1185">Reference proteome</keyword>
<evidence type="ECO:0000313" key="2">
    <source>
        <dbReference type="EMBL" id="KAJ7391573.1"/>
    </source>
</evidence>
<dbReference type="EMBL" id="MU825405">
    <property type="protein sequence ID" value="KAJ7391573.1"/>
    <property type="molecule type" value="Genomic_DNA"/>
</dbReference>
<gene>
    <name evidence="2" type="ORF">OS493_017269</name>
</gene>
<dbReference type="Proteomes" id="UP001163046">
    <property type="component" value="Unassembled WGS sequence"/>
</dbReference>
<feature type="region of interest" description="Disordered" evidence="1">
    <location>
        <begin position="55"/>
        <end position="89"/>
    </location>
</feature>
<evidence type="ECO:0000256" key="1">
    <source>
        <dbReference type="SAM" id="MobiDB-lite"/>
    </source>
</evidence>
<comment type="caution">
    <text evidence="2">The sequence shown here is derived from an EMBL/GenBank/DDBJ whole genome shotgun (WGS) entry which is preliminary data.</text>
</comment>
<name>A0A9X0DAH4_9CNID</name>
<organism evidence="2 3">
    <name type="scientific">Desmophyllum pertusum</name>
    <dbReference type="NCBI Taxonomy" id="174260"/>
    <lineage>
        <taxon>Eukaryota</taxon>
        <taxon>Metazoa</taxon>
        <taxon>Cnidaria</taxon>
        <taxon>Anthozoa</taxon>
        <taxon>Hexacorallia</taxon>
        <taxon>Scleractinia</taxon>
        <taxon>Caryophylliina</taxon>
        <taxon>Caryophylliidae</taxon>
        <taxon>Desmophyllum</taxon>
    </lineage>
</organism>